<keyword evidence="6 7" id="KW-0472">Membrane</keyword>
<evidence type="ECO:0000256" key="4">
    <source>
        <dbReference type="ARBA" id="ARBA00022989"/>
    </source>
</evidence>
<feature type="transmembrane region" description="Helical" evidence="7">
    <location>
        <begin position="156"/>
        <end position="173"/>
    </location>
</feature>
<dbReference type="EMBL" id="MN739890">
    <property type="protein sequence ID" value="QHT76198.1"/>
    <property type="molecule type" value="Genomic_DNA"/>
</dbReference>
<dbReference type="Pfam" id="PF14360">
    <property type="entry name" value="PAP2_C"/>
    <property type="match status" value="1"/>
</dbReference>
<dbReference type="PANTHER" id="PTHR21290:SF25">
    <property type="entry name" value="SPHINGOMYELIN SYNTHASE-RELATED PROTEIN 1"/>
    <property type="match status" value="1"/>
</dbReference>
<protein>
    <recommendedName>
        <fullName evidence="8">Sphingomyelin synthase-like domain-containing protein</fullName>
    </recommendedName>
</protein>
<evidence type="ECO:0000256" key="2">
    <source>
        <dbReference type="ARBA" id="ARBA00022679"/>
    </source>
</evidence>
<evidence type="ECO:0000259" key="8">
    <source>
        <dbReference type="Pfam" id="PF14360"/>
    </source>
</evidence>
<dbReference type="AlphaFoldDB" id="A0A6C0H6M0"/>
<evidence type="ECO:0000313" key="9">
    <source>
        <dbReference type="EMBL" id="QHT76198.1"/>
    </source>
</evidence>
<keyword evidence="2" id="KW-0808">Transferase</keyword>
<organism evidence="9">
    <name type="scientific">viral metagenome</name>
    <dbReference type="NCBI Taxonomy" id="1070528"/>
    <lineage>
        <taxon>unclassified sequences</taxon>
        <taxon>metagenomes</taxon>
        <taxon>organismal metagenomes</taxon>
    </lineage>
</organism>
<dbReference type="GO" id="GO:0047493">
    <property type="term" value="F:ceramide cholinephosphotransferase activity"/>
    <property type="evidence" value="ECO:0007669"/>
    <property type="project" value="TreeGrafter"/>
</dbReference>
<dbReference type="InterPro" id="IPR045221">
    <property type="entry name" value="Sphingomyelin_synth-like"/>
</dbReference>
<dbReference type="GO" id="GO:0005886">
    <property type="term" value="C:plasma membrane"/>
    <property type="evidence" value="ECO:0007669"/>
    <property type="project" value="TreeGrafter"/>
</dbReference>
<dbReference type="PANTHER" id="PTHR21290">
    <property type="entry name" value="SPHINGOMYELIN SYNTHETASE"/>
    <property type="match status" value="1"/>
</dbReference>
<evidence type="ECO:0000256" key="6">
    <source>
        <dbReference type="ARBA" id="ARBA00023136"/>
    </source>
</evidence>
<feature type="transmembrane region" description="Helical" evidence="7">
    <location>
        <begin position="132"/>
        <end position="150"/>
    </location>
</feature>
<evidence type="ECO:0000256" key="7">
    <source>
        <dbReference type="SAM" id="Phobius"/>
    </source>
</evidence>
<feature type="domain" description="Sphingomyelin synthase-like" evidence="8">
    <location>
        <begin position="126"/>
        <end position="198"/>
    </location>
</feature>
<keyword evidence="3 7" id="KW-0812">Transmembrane</keyword>
<evidence type="ECO:0000256" key="1">
    <source>
        <dbReference type="ARBA" id="ARBA00004141"/>
    </source>
</evidence>
<dbReference type="GO" id="GO:0033188">
    <property type="term" value="F:sphingomyelin synthase activity"/>
    <property type="evidence" value="ECO:0007669"/>
    <property type="project" value="TreeGrafter"/>
</dbReference>
<keyword evidence="4 7" id="KW-1133">Transmembrane helix</keyword>
<dbReference type="InterPro" id="IPR025749">
    <property type="entry name" value="Sphingomyelin_synth-like_dom"/>
</dbReference>
<evidence type="ECO:0000256" key="3">
    <source>
        <dbReference type="ARBA" id="ARBA00022692"/>
    </source>
</evidence>
<proteinExistence type="predicted"/>
<feature type="transmembrane region" description="Helical" evidence="7">
    <location>
        <begin position="7"/>
        <end position="27"/>
    </location>
</feature>
<evidence type="ECO:0000256" key="5">
    <source>
        <dbReference type="ARBA" id="ARBA00023098"/>
    </source>
</evidence>
<sequence length="206" mass="23379">MAISFQTLVVAIVTVVFLHIWSTRYVWHQGTKYYEDTTKPAAILDIVHNNTPDWSAYNDTKNWFLLIYVIPFFMNRSNGDWISEAIIKACIMFALRSLSIVATILPKDSRCKVNQLDPYHLTVGGTCYDKMFSGHFAFGLLSTSLLFKYGFVSDSVASIGLWSIINVMNFVLLTVTRGHYTQDLLVALFVVALVHLGYEKYVSNVI</sequence>
<dbReference type="GO" id="GO:0005789">
    <property type="term" value="C:endoplasmic reticulum membrane"/>
    <property type="evidence" value="ECO:0007669"/>
    <property type="project" value="TreeGrafter"/>
</dbReference>
<dbReference type="GO" id="GO:0000139">
    <property type="term" value="C:Golgi membrane"/>
    <property type="evidence" value="ECO:0007669"/>
    <property type="project" value="TreeGrafter"/>
</dbReference>
<name>A0A6C0H6M0_9ZZZZ</name>
<reference evidence="9" key="1">
    <citation type="journal article" date="2020" name="Nature">
        <title>Giant virus diversity and host interactions through global metagenomics.</title>
        <authorList>
            <person name="Schulz F."/>
            <person name="Roux S."/>
            <person name="Paez-Espino D."/>
            <person name="Jungbluth S."/>
            <person name="Walsh D.A."/>
            <person name="Denef V.J."/>
            <person name="McMahon K.D."/>
            <person name="Konstantinidis K.T."/>
            <person name="Eloe-Fadrosh E.A."/>
            <person name="Kyrpides N.C."/>
            <person name="Woyke T."/>
        </authorList>
    </citation>
    <scope>NUCLEOTIDE SEQUENCE</scope>
    <source>
        <strain evidence="9">GVMAG-M-3300023179-73</strain>
    </source>
</reference>
<dbReference type="GO" id="GO:0046513">
    <property type="term" value="P:ceramide biosynthetic process"/>
    <property type="evidence" value="ECO:0007669"/>
    <property type="project" value="TreeGrafter"/>
</dbReference>
<comment type="subcellular location">
    <subcellularLocation>
        <location evidence="1">Membrane</location>
        <topology evidence="1">Multi-pass membrane protein</topology>
    </subcellularLocation>
</comment>
<accession>A0A6C0H6M0</accession>
<keyword evidence="5" id="KW-0443">Lipid metabolism</keyword>